<sequence length="319" mass="36153">MRSSAARKQERRGPVLDIQNETFAGTFPFAPHYRAVNGVRLHFVDEGAGDPVVLLHGDPTWGYLYRNFIPALARGHRCIVPDHMGMGKSETPAEPYPYRLSHHIANLEALLLSLDLGHISLVLHDWGGPVGLGFATRHPDLIRRLVLMNTWASAPWPGGPLPRLLELIRSDRGERFVLEKNGYLEPALTGTTHHRERLTPTVMDAYHAPFPTPHSRRALLCWSRDIPVSETDASYPEMKRIEEHLSLFANTPILLVWGMRDPVLPPPVLRWWEKRYPQAATREIEDAGHFLQEDAPEQIVGRIEQFLASRLSRDPERAG</sequence>
<keyword evidence="1 3" id="KW-0378">Hydrolase</keyword>
<dbReference type="PRINTS" id="PR00412">
    <property type="entry name" value="EPOXHYDRLASE"/>
</dbReference>
<dbReference type="Gene3D" id="3.40.50.1820">
    <property type="entry name" value="alpha/beta hydrolase"/>
    <property type="match status" value="1"/>
</dbReference>
<dbReference type="EMBL" id="VBAM01000035">
    <property type="protein sequence ID" value="TMJ16015.1"/>
    <property type="molecule type" value="Genomic_DNA"/>
</dbReference>
<dbReference type="GO" id="GO:0004301">
    <property type="term" value="F:epoxide hydrolase activity"/>
    <property type="evidence" value="ECO:0007669"/>
    <property type="project" value="TreeGrafter"/>
</dbReference>
<evidence type="ECO:0000256" key="1">
    <source>
        <dbReference type="ARBA" id="ARBA00022801"/>
    </source>
</evidence>
<dbReference type="Pfam" id="PF00561">
    <property type="entry name" value="Abhydrolase_1"/>
    <property type="match status" value="1"/>
</dbReference>
<evidence type="ECO:0000259" key="2">
    <source>
        <dbReference type="Pfam" id="PF00561"/>
    </source>
</evidence>
<gene>
    <name evidence="3" type="ORF">E6H02_01345</name>
</gene>
<evidence type="ECO:0000313" key="4">
    <source>
        <dbReference type="Proteomes" id="UP000320393"/>
    </source>
</evidence>
<dbReference type="InterPro" id="IPR000073">
    <property type="entry name" value="AB_hydrolase_1"/>
</dbReference>
<dbReference type="AlphaFoldDB" id="A0A537M705"/>
<comment type="caution">
    <text evidence="3">The sequence shown here is derived from an EMBL/GenBank/DDBJ whole genome shotgun (WGS) entry which is preliminary data.</text>
</comment>
<protein>
    <submittedName>
        <fullName evidence="3">Alpha/beta fold hydrolase</fullName>
    </submittedName>
</protein>
<proteinExistence type="predicted"/>
<dbReference type="PANTHER" id="PTHR42977">
    <property type="entry name" value="HYDROLASE-RELATED"/>
    <property type="match status" value="1"/>
</dbReference>
<reference evidence="3 4" key="1">
    <citation type="journal article" date="2019" name="Nat. Microbiol.">
        <title>Mediterranean grassland soil C-N compound turnover is dependent on rainfall and depth, and is mediated by genomically divergent microorganisms.</title>
        <authorList>
            <person name="Diamond S."/>
            <person name="Andeer P.F."/>
            <person name="Li Z."/>
            <person name="Crits-Christoph A."/>
            <person name="Burstein D."/>
            <person name="Anantharaman K."/>
            <person name="Lane K.R."/>
            <person name="Thomas B.C."/>
            <person name="Pan C."/>
            <person name="Northen T.R."/>
            <person name="Banfield J.F."/>
        </authorList>
    </citation>
    <scope>NUCLEOTIDE SEQUENCE [LARGE SCALE GENOMIC DNA]</scope>
    <source>
        <strain evidence="3">NP_5</strain>
    </source>
</reference>
<dbReference type="Proteomes" id="UP000320393">
    <property type="component" value="Unassembled WGS sequence"/>
</dbReference>
<dbReference type="SUPFAM" id="SSF53474">
    <property type="entry name" value="alpha/beta-Hydrolases"/>
    <property type="match status" value="1"/>
</dbReference>
<dbReference type="InterPro" id="IPR051340">
    <property type="entry name" value="Haloalkane_dehalogenase"/>
</dbReference>
<dbReference type="PRINTS" id="PR00111">
    <property type="entry name" value="ABHYDROLASE"/>
</dbReference>
<organism evidence="3 4">
    <name type="scientific">Candidatus Segetimicrobium genomatis</name>
    <dbReference type="NCBI Taxonomy" id="2569760"/>
    <lineage>
        <taxon>Bacteria</taxon>
        <taxon>Bacillati</taxon>
        <taxon>Candidatus Sysuimicrobiota</taxon>
        <taxon>Candidatus Sysuimicrobiia</taxon>
        <taxon>Candidatus Sysuimicrobiales</taxon>
        <taxon>Candidatus Segetimicrobiaceae</taxon>
        <taxon>Candidatus Segetimicrobium</taxon>
    </lineage>
</organism>
<dbReference type="PANTHER" id="PTHR42977:SF3">
    <property type="entry name" value="AB HYDROLASE-1 DOMAIN-CONTAINING PROTEIN"/>
    <property type="match status" value="1"/>
</dbReference>
<accession>A0A537M705</accession>
<dbReference type="InterPro" id="IPR000639">
    <property type="entry name" value="Epox_hydrolase-like"/>
</dbReference>
<dbReference type="InterPro" id="IPR029058">
    <property type="entry name" value="AB_hydrolase_fold"/>
</dbReference>
<evidence type="ECO:0000313" key="3">
    <source>
        <dbReference type="EMBL" id="TMJ16015.1"/>
    </source>
</evidence>
<feature type="domain" description="AB hydrolase-1" evidence="2">
    <location>
        <begin position="51"/>
        <end position="296"/>
    </location>
</feature>
<name>A0A537M705_9BACT</name>